<dbReference type="InterPro" id="IPR032260">
    <property type="entry name" value="DUF5060"/>
</dbReference>
<protein>
    <recommendedName>
        <fullName evidence="5">DUF4038 domain-containing protein</fullName>
    </recommendedName>
</protein>
<dbReference type="InterPro" id="IPR013783">
    <property type="entry name" value="Ig-like_fold"/>
</dbReference>
<sequence length="495" mass="53967">MSISSVWRSVELSASVEERYGAEVWAEFVHESGVTLRRPAFWDGDGVWRVRFAAPTPGEWRWTFGSSSGVLDVQQVPAGEANPFYSHGFWQMSPGGRSLVHADGTPALLVADTAWALPWRATVSQVREYAADRQAKGFNAVLLMSVQPDMRAVGPRDRTADEGFDVGFEDLVDGHLLRPRAEYFQYLDQLLEVLAEHGIVPVLQPVFQGFGWKGLDVAGTVVPAEEYATYCRYLVARYGASPAIYLVGGDGTGLEPQVAAGGAEVHAVDCYGQPTGIHYRPHIRASAHQDAEWLDFQWCQTGHTGEHVAERVADLWRNEPVRGVANGEPTYEKHGGLSVANGWWQGHEAWSNLCAGGTMGVVYGAGSLWQWRLHASEPGHSSFFIAPDAGWREAMDFEGSTYVGLVGRVLAGLPVADLQPDWTRVISGRALRGAGGLLIVYREHGGPVMVFDDSVPLDYRIVDPRDGSVVATGRRDTPGDPLPDAGGAPRVYICL</sequence>
<dbReference type="InterPro" id="IPR017853">
    <property type="entry name" value="GH"/>
</dbReference>
<evidence type="ECO:0008006" key="5">
    <source>
        <dbReference type="Google" id="ProtNLM"/>
    </source>
</evidence>
<dbReference type="PANTHER" id="PTHR37836:SF3">
    <property type="entry name" value="ENDOGLUCANASE"/>
    <property type="match status" value="1"/>
</dbReference>
<organism evidence="3 4">
    <name type="scientific">Kribbella italica</name>
    <dbReference type="NCBI Taxonomy" id="1540520"/>
    <lineage>
        <taxon>Bacteria</taxon>
        <taxon>Bacillati</taxon>
        <taxon>Actinomycetota</taxon>
        <taxon>Actinomycetes</taxon>
        <taxon>Propionibacteriales</taxon>
        <taxon>Kribbellaceae</taxon>
        <taxon>Kribbella</taxon>
    </lineage>
</organism>
<comment type="caution">
    <text evidence="3">The sequence shown here is derived from an EMBL/GenBank/DDBJ whole genome shotgun (WGS) entry which is preliminary data.</text>
</comment>
<name>A0A7W9J833_9ACTN</name>
<feature type="domain" description="Apiosidase-like catalytic" evidence="1">
    <location>
        <begin position="94"/>
        <end position="415"/>
    </location>
</feature>
<dbReference type="Gene3D" id="3.20.20.80">
    <property type="entry name" value="Glycosidases"/>
    <property type="match status" value="1"/>
</dbReference>
<dbReference type="EMBL" id="JACHMY010000001">
    <property type="protein sequence ID" value="MBB5837110.1"/>
    <property type="molecule type" value="Genomic_DNA"/>
</dbReference>
<dbReference type="GO" id="GO:0005975">
    <property type="term" value="P:carbohydrate metabolic process"/>
    <property type="evidence" value="ECO:0007669"/>
    <property type="project" value="UniProtKB-ARBA"/>
</dbReference>
<dbReference type="AlphaFoldDB" id="A0A7W9J833"/>
<feature type="domain" description="DUF5060" evidence="2">
    <location>
        <begin position="6"/>
        <end position="66"/>
    </location>
</feature>
<reference evidence="3 4" key="1">
    <citation type="submission" date="2020-08" db="EMBL/GenBank/DDBJ databases">
        <title>Sequencing the genomes of 1000 actinobacteria strains.</title>
        <authorList>
            <person name="Klenk H.-P."/>
        </authorList>
    </citation>
    <scope>NUCLEOTIDE SEQUENCE [LARGE SCALE GENOMIC DNA]</scope>
    <source>
        <strain evidence="3 4">DSM 28967</strain>
    </source>
</reference>
<keyword evidence="4" id="KW-1185">Reference proteome</keyword>
<accession>A0A7W9J833</accession>
<evidence type="ECO:0000259" key="2">
    <source>
        <dbReference type="Pfam" id="PF16586"/>
    </source>
</evidence>
<evidence type="ECO:0000313" key="3">
    <source>
        <dbReference type="EMBL" id="MBB5837110.1"/>
    </source>
</evidence>
<dbReference type="Pfam" id="PF16586">
    <property type="entry name" value="DUF5060"/>
    <property type="match status" value="1"/>
</dbReference>
<proteinExistence type="predicted"/>
<dbReference type="Gene3D" id="2.60.40.10">
    <property type="entry name" value="Immunoglobulins"/>
    <property type="match status" value="1"/>
</dbReference>
<dbReference type="Proteomes" id="UP000549971">
    <property type="component" value="Unassembled WGS sequence"/>
</dbReference>
<evidence type="ECO:0000259" key="1">
    <source>
        <dbReference type="Pfam" id="PF13204"/>
    </source>
</evidence>
<dbReference type="RefSeq" id="WP_184796842.1">
    <property type="nucleotide sequence ID" value="NZ_JACHMY010000001.1"/>
</dbReference>
<dbReference type="Pfam" id="PF13204">
    <property type="entry name" value="Apiosidase"/>
    <property type="match status" value="1"/>
</dbReference>
<dbReference type="InterPro" id="IPR025277">
    <property type="entry name" value="Apiosidase-like_cat_dom"/>
</dbReference>
<dbReference type="SUPFAM" id="SSF51445">
    <property type="entry name" value="(Trans)glycosidases"/>
    <property type="match status" value="1"/>
</dbReference>
<evidence type="ECO:0000313" key="4">
    <source>
        <dbReference type="Proteomes" id="UP000549971"/>
    </source>
</evidence>
<gene>
    <name evidence="3" type="ORF">HDA39_003844</name>
</gene>
<dbReference type="PANTHER" id="PTHR37836">
    <property type="entry name" value="LMO1036 PROTEIN"/>
    <property type="match status" value="1"/>
</dbReference>